<protein>
    <submittedName>
        <fullName evidence="1">Uncharacterized protein</fullName>
    </submittedName>
</protein>
<proteinExistence type="predicted"/>
<reference evidence="1 2" key="1">
    <citation type="journal article" date="2023" name="Genes (Basel)">
        <title>Chromosome-Level Genome Assembly and Circadian Gene Repertoire of the Patagonia Blennie Eleginops maclovinus-The Closest Ancestral Proxy of Antarctic Cryonotothenioids.</title>
        <authorList>
            <person name="Cheng C.C."/>
            <person name="Rivera-Colon A.G."/>
            <person name="Minhas B.F."/>
            <person name="Wilson L."/>
            <person name="Rayamajhi N."/>
            <person name="Vargas-Chacoff L."/>
            <person name="Catchen J.M."/>
        </authorList>
    </citation>
    <scope>NUCLEOTIDE SEQUENCE [LARGE SCALE GENOMIC DNA]</scope>
    <source>
        <strain evidence="1">JMC-PN-2008</strain>
    </source>
</reference>
<sequence length="77" mass="8442">MCPLSVPLALCSARNQKEYDCTPRSDPPQLHHGALNTPLLFTLLRWPLTPGDVSERSWGERLSVDGGSGVKRVLGNE</sequence>
<dbReference type="Proteomes" id="UP001346869">
    <property type="component" value="Unassembled WGS sequence"/>
</dbReference>
<organism evidence="1 2">
    <name type="scientific">Eleginops maclovinus</name>
    <name type="common">Patagonian blennie</name>
    <name type="synonym">Eleginus maclovinus</name>
    <dbReference type="NCBI Taxonomy" id="56733"/>
    <lineage>
        <taxon>Eukaryota</taxon>
        <taxon>Metazoa</taxon>
        <taxon>Chordata</taxon>
        <taxon>Craniata</taxon>
        <taxon>Vertebrata</taxon>
        <taxon>Euteleostomi</taxon>
        <taxon>Actinopterygii</taxon>
        <taxon>Neopterygii</taxon>
        <taxon>Teleostei</taxon>
        <taxon>Neoteleostei</taxon>
        <taxon>Acanthomorphata</taxon>
        <taxon>Eupercaria</taxon>
        <taxon>Perciformes</taxon>
        <taxon>Notothenioidei</taxon>
        <taxon>Eleginopidae</taxon>
        <taxon>Eleginops</taxon>
    </lineage>
</organism>
<comment type="caution">
    <text evidence="1">The sequence shown here is derived from an EMBL/GenBank/DDBJ whole genome shotgun (WGS) entry which is preliminary data.</text>
</comment>
<evidence type="ECO:0000313" key="1">
    <source>
        <dbReference type="EMBL" id="KAK5862644.1"/>
    </source>
</evidence>
<dbReference type="EMBL" id="JAUZQC010000012">
    <property type="protein sequence ID" value="KAK5862644.1"/>
    <property type="molecule type" value="Genomic_DNA"/>
</dbReference>
<gene>
    <name evidence="1" type="ORF">PBY51_018015</name>
</gene>
<evidence type="ECO:0000313" key="2">
    <source>
        <dbReference type="Proteomes" id="UP001346869"/>
    </source>
</evidence>
<keyword evidence="2" id="KW-1185">Reference proteome</keyword>
<name>A0AAN7XKV6_ELEMC</name>
<accession>A0AAN7XKV6</accession>
<dbReference type="AlphaFoldDB" id="A0AAN7XKV6"/>
<reference evidence="1 2" key="2">
    <citation type="journal article" date="2023" name="Mol. Biol. Evol.">
        <title>Genomics of Secondarily Temperate Adaptation in the Only Non-Antarctic Icefish.</title>
        <authorList>
            <person name="Rivera-Colon A.G."/>
            <person name="Rayamajhi N."/>
            <person name="Minhas B.F."/>
            <person name="Madrigal G."/>
            <person name="Bilyk K.T."/>
            <person name="Yoon V."/>
            <person name="Hune M."/>
            <person name="Gregory S."/>
            <person name="Cheng C.H.C."/>
            <person name="Catchen J.M."/>
        </authorList>
    </citation>
    <scope>NUCLEOTIDE SEQUENCE [LARGE SCALE GENOMIC DNA]</scope>
    <source>
        <strain evidence="1">JMC-PN-2008</strain>
    </source>
</reference>